<name>A0A6J3MGG7_9PEZI</name>
<gene>
    <name evidence="8" type="ORF">K489DRAFT_399014</name>
</gene>
<feature type="transmembrane region" description="Helical" evidence="5">
    <location>
        <begin position="69"/>
        <end position="86"/>
    </location>
</feature>
<evidence type="ECO:0000256" key="2">
    <source>
        <dbReference type="ARBA" id="ARBA00022692"/>
    </source>
</evidence>
<dbReference type="Pfam" id="PF01284">
    <property type="entry name" value="MARVEL"/>
    <property type="match status" value="1"/>
</dbReference>
<organism evidence="8">
    <name type="scientific">Dissoconium aciculare CBS 342.82</name>
    <dbReference type="NCBI Taxonomy" id="1314786"/>
    <lineage>
        <taxon>Eukaryota</taxon>
        <taxon>Fungi</taxon>
        <taxon>Dikarya</taxon>
        <taxon>Ascomycota</taxon>
        <taxon>Pezizomycotina</taxon>
        <taxon>Dothideomycetes</taxon>
        <taxon>Dothideomycetidae</taxon>
        <taxon>Mycosphaerellales</taxon>
        <taxon>Dissoconiaceae</taxon>
        <taxon>Dissoconium</taxon>
    </lineage>
</organism>
<reference evidence="8" key="2">
    <citation type="submission" date="2020-04" db="EMBL/GenBank/DDBJ databases">
        <authorList>
            <consortium name="NCBI Genome Project"/>
        </authorList>
    </citation>
    <scope>NUCLEOTIDE SEQUENCE</scope>
    <source>
        <strain evidence="8">CBS 342.82</strain>
    </source>
</reference>
<keyword evidence="4 5" id="KW-0472">Membrane</keyword>
<protein>
    <recommendedName>
        <fullName evidence="6">MARVEL domain-containing protein</fullName>
    </recommendedName>
</protein>
<dbReference type="OrthoDB" id="2017497at2759"/>
<dbReference type="RefSeq" id="XP_033463810.1">
    <property type="nucleotide sequence ID" value="XM_033606947.1"/>
</dbReference>
<feature type="transmembrane region" description="Helical" evidence="5">
    <location>
        <begin position="93"/>
        <end position="115"/>
    </location>
</feature>
<keyword evidence="3 5" id="KW-1133">Transmembrane helix</keyword>
<dbReference type="AlphaFoldDB" id="A0A6J3MGG7"/>
<accession>A0A6J3MGG7</accession>
<keyword evidence="2 5" id="KW-0812">Transmembrane</keyword>
<reference evidence="8" key="1">
    <citation type="submission" date="2020-01" db="EMBL/GenBank/DDBJ databases">
        <authorList>
            <consortium name="DOE Joint Genome Institute"/>
            <person name="Haridas S."/>
            <person name="Albert R."/>
            <person name="Binder M."/>
            <person name="Bloem J."/>
            <person name="Labutti K."/>
            <person name="Salamov A."/>
            <person name="Andreopoulos B."/>
            <person name="Baker S.E."/>
            <person name="Barry K."/>
            <person name="Bills G."/>
            <person name="Bluhm B.H."/>
            <person name="Cannon C."/>
            <person name="Castanera R."/>
            <person name="Culley D.E."/>
            <person name="Daum C."/>
            <person name="Ezra D."/>
            <person name="Gonzalez J.B."/>
            <person name="Henrissat B."/>
            <person name="Kuo A."/>
            <person name="Liang C."/>
            <person name="Lipzen A."/>
            <person name="Lutzoni F."/>
            <person name="Magnuson J."/>
            <person name="Mondo S."/>
            <person name="Nolan M."/>
            <person name="Ohm R."/>
            <person name="Pangilinan J."/>
            <person name="Park H.-J."/>
            <person name="Ramirez L."/>
            <person name="Alfaro M."/>
            <person name="Sun H."/>
            <person name="Tritt A."/>
            <person name="Yoshinaga Y."/>
            <person name="Zwiers L.-H."/>
            <person name="Turgeon B.G."/>
            <person name="Goodwin S.B."/>
            <person name="Spatafora J.W."/>
            <person name="Crous P.W."/>
            <person name="Grigoriev I.V."/>
        </authorList>
    </citation>
    <scope>NUCLEOTIDE SEQUENCE</scope>
    <source>
        <strain evidence="8">CBS 342.82</strain>
    </source>
</reference>
<feature type="transmembrane region" description="Helical" evidence="5">
    <location>
        <begin position="156"/>
        <end position="174"/>
    </location>
</feature>
<evidence type="ECO:0000256" key="1">
    <source>
        <dbReference type="ARBA" id="ARBA00004141"/>
    </source>
</evidence>
<comment type="subcellular location">
    <subcellularLocation>
        <location evidence="1">Membrane</location>
        <topology evidence="1">Multi-pass membrane protein</topology>
    </subcellularLocation>
</comment>
<evidence type="ECO:0000256" key="3">
    <source>
        <dbReference type="ARBA" id="ARBA00022989"/>
    </source>
</evidence>
<proteinExistence type="predicted"/>
<evidence type="ECO:0000256" key="4">
    <source>
        <dbReference type="ARBA" id="ARBA00023136"/>
    </source>
</evidence>
<evidence type="ECO:0000313" key="7">
    <source>
        <dbReference type="Proteomes" id="UP000504637"/>
    </source>
</evidence>
<feature type="domain" description="MARVEL" evidence="6">
    <location>
        <begin position="15"/>
        <end position="169"/>
    </location>
</feature>
<feature type="transmembrane region" description="Helical" evidence="5">
    <location>
        <begin position="12"/>
        <end position="32"/>
    </location>
</feature>
<evidence type="ECO:0000256" key="5">
    <source>
        <dbReference type="SAM" id="Phobius"/>
    </source>
</evidence>
<evidence type="ECO:0000259" key="6">
    <source>
        <dbReference type="Pfam" id="PF01284"/>
    </source>
</evidence>
<evidence type="ECO:0000313" key="8">
    <source>
        <dbReference type="RefSeq" id="XP_033463810.1"/>
    </source>
</evidence>
<dbReference type="GO" id="GO:0016020">
    <property type="term" value="C:membrane"/>
    <property type="evidence" value="ECO:0007669"/>
    <property type="project" value="UniProtKB-SubCell"/>
</dbReference>
<keyword evidence="7" id="KW-1185">Reference proteome</keyword>
<dbReference type="Proteomes" id="UP000504637">
    <property type="component" value="Unplaced"/>
</dbReference>
<sequence>MALGGISGIGNSATHVLLFITAIIIIGLSASLTNSFQYYTDLCNAINIEYPSENAGDCGVSGWLRGSRFGIFVGVWGLLAAILALATTLVSTAIITLVAITFDGLATVFYLAGAINLTVLFRRDGGENGFCSYAYDDTDALDTCRTLESRVRADLAFMWIGFVLSIVGLVALLLNRRSK</sequence>
<dbReference type="GeneID" id="54364747"/>
<dbReference type="InterPro" id="IPR008253">
    <property type="entry name" value="Marvel"/>
</dbReference>
<reference evidence="8" key="3">
    <citation type="submission" date="2025-08" db="UniProtKB">
        <authorList>
            <consortium name="RefSeq"/>
        </authorList>
    </citation>
    <scope>IDENTIFICATION</scope>
    <source>
        <strain evidence="8">CBS 342.82</strain>
    </source>
</reference>